<evidence type="ECO:0000256" key="2">
    <source>
        <dbReference type="SAM" id="Phobius"/>
    </source>
</evidence>
<keyword evidence="3" id="KW-0614">Plasmid</keyword>
<keyword evidence="4" id="KW-1185">Reference proteome</keyword>
<keyword evidence="2" id="KW-1133">Transmembrane helix</keyword>
<organism evidence="3 4">
    <name type="scientific">Martelella mediterranea DSM 17316</name>
    <dbReference type="NCBI Taxonomy" id="1122214"/>
    <lineage>
        <taxon>Bacteria</taxon>
        <taxon>Pseudomonadati</taxon>
        <taxon>Pseudomonadota</taxon>
        <taxon>Alphaproteobacteria</taxon>
        <taxon>Hyphomicrobiales</taxon>
        <taxon>Aurantimonadaceae</taxon>
        <taxon>Martelella</taxon>
    </lineage>
</organism>
<evidence type="ECO:0000256" key="1">
    <source>
        <dbReference type="SAM" id="MobiDB-lite"/>
    </source>
</evidence>
<protein>
    <recommendedName>
        <fullName evidence="5">DUF2946 domain-containing protein</fullName>
    </recommendedName>
</protein>
<accession>A0A1U9Z7S5</accession>
<reference evidence="3 4" key="1">
    <citation type="submission" date="2017-03" db="EMBL/GenBank/DDBJ databases">
        <title>Foreign affairs: Plasmid Transfer between Roseobacters and Rhizobia.</title>
        <authorList>
            <person name="Bartling P."/>
            <person name="Bunk B."/>
            <person name="Overmann J."/>
            <person name="Brinkmann H."/>
            <person name="Petersen J."/>
        </authorList>
    </citation>
    <scope>NUCLEOTIDE SEQUENCE [LARGE SCALE GENOMIC DNA]</scope>
    <source>
        <strain evidence="3 4">MACL11</strain>
        <plasmid evidence="4">Plasmid pmm593</plasmid>
    </source>
</reference>
<dbReference type="KEGG" id="mmed:Mame_04481"/>
<keyword evidence="2" id="KW-0812">Transmembrane</keyword>
<keyword evidence="2" id="KW-0472">Membrane</keyword>
<evidence type="ECO:0008006" key="5">
    <source>
        <dbReference type="Google" id="ProtNLM"/>
    </source>
</evidence>
<evidence type="ECO:0000313" key="3">
    <source>
        <dbReference type="EMBL" id="AQZ53773.1"/>
    </source>
</evidence>
<sequence length="159" mass="16941">MHQDPQHAATRPKIGHDRPALSADRRRAEAFRRTANGLDMGYMRTMRAAVKVLCIVTAMLLGVLSPSAASAATHCATSPETAITQAQPAGALHDMDHRSDRHLMKDCCLAVCSLQAGIPPVQPSGPPAAVVRDVTFLDLSAPLKGHPVPPDFEPPRTLA</sequence>
<dbReference type="EMBL" id="CP020331">
    <property type="protein sequence ID" value="AQZ53773.1"/>
    <property type="molecule type" value="Genomic_DNA"/>
</dbReference>
<dbReference type="AlphaFoldDB" id="A0A1U9Z7S5"/>
<geneLocation type="plasmid" evidence="4">
    <name>pmm593</name>
</geneLocation>
<feature type="compositionally biased region" description="Basic and acidic residues" evidence="1">
    <location>
        <begin position="14"/>
        <end position="26"/>
    </location>
</feature>
<evidence type="ECO:0000313" key="4">
    <source>
        <dbReference type="Proteomes" id="UP000191135"/>
    </source>
</evidence>
<feature type="region of interest" description="Disordered" evidence="1">
    <location>
        <begin position="1"/>
        <end position="26"/>
    </location>
</feature>
<gene>
    <name evidence="3" type="ORF">Mame_04481</name>
</gene>
<dbReference type="Proteomes" id="UP000191135">
    <property type="component" value="Plasmid pMM593"/>
</dbReference>
<name>A0A1U9Z7S5_9HYPH</name>
<feature type="transmembrane region" description="Helical" evidence="2">
    <location>
        <begin position="48"/>
        <end position="69"/>
    </location>
</feature>
<proteinExistence type="predicted"/>